<evidence type="ECO:0000256" key="2">
    <source>
        <dbReference type="SAM" id="Phobius"/>
    </source>
</evidence>
<feature type="transmembrane region" description="Helical" evidence="2">
    <location>
        <begin position="282"/>
        <end position="298"/>
    </location>
</feature>
<evidence type="ECO:0000256" key="1">
    <source>
        <dbReference type="SAM" id="Coils"/>
    </source>
</evidence>
<name>A0A2G9YSY1_9BACT</name>
<feature type="coiled-coil region" evidence="1">
    <location>
        <begin position="784"/>
        <end position="825"/>
    </location>
</feature>
<sequence>MKLMESKIKNFFLRFSKLKKPAVLAAVLFSVVLGLTLPLQPAHAFVQLIGLWVATCVISLAMQVVLTISILIMGLASLILWWVLSPYFIDIPYTALIHRGMPTIVGVGWPIVRDFANMFFIIILVVIGLATALRISEYQAKKALPKLVIIALLINFTPVMCGLIIDASNILMNFFLEELTGFKMLGNQFSAQGSLILQSLVGCVNPLNAVSALGKTIVMIIFNLVAAFIFFMYALLFIMRYVMIWMLVILSPFAFFTLLLAPGTRKTLNLGLLDWDQWWNQFVQWCIIGITGAFFLYLGEQLMVIFQRETFNITAVATAGGGGWLTMDFVEFVGEMLQYLVVLAFLIVGFFSATSTSAMGAGFVTGWFKEKGTGIARGAGKIAGGLAKAGASAAALRYLGRPAEAVAKRMEGTKAPWEGRKGWRGMVSWGLRPGAALTRIAGAQLERAPAAMKEKMGAWIGQAEGALDNKSAKTQAAEFAEGYMRAKATGIGWDKAIGAIRAAIKNGNLGDVKDYLKEKGIIKEDKDLEGIVQRVGTEAAKYGKQKEILQTGYFKDEDIVGKEGEEEKGLVRKARLTPADLEAYGLTVSEEDKKRFAETQVGRDNPIYTKIMSKLKRDQMGNVSKPIALKDEDFIEILHKFGTGAQVGGLEAIHGREFIDRFRESMLIRQKANPDWYKDNNSKMHKYLTSSAARGLGVGLEDKKDVNREYEKIKASKTPEEQAKMDRRVEELQAGVAPREEVSEEEKDERLKERLVEEWPKTEKGMSQDVREKIEEGEGMIAQIKDQEAKIKSLESAIGEWRDSLSSLEESIKKTEEQIASGRLTGPALTRANEELAKFRVGMGNFESVRGEMEAKEAKIEPAKVAVGQLRDKLLEMYRTSIEPIQEVEKVKKEAEQKLKEVKEKTKRARKKKI</sequence>
<evidence type="ECO:0000313" key="4">
    <source>
        <dbReference type="Proteomes" id="UP000229054"/>
    </source>
</evidence>
<feature type="transmembrane region" description="Helical" evidence="2">
    <location>
        <begin position="216"/>
        <end position="236"/>
    </location>
</feature>
<gene>
    <name evidence="3" type="ORF">COX38_01175</name>
</gene>
<dbReference type="AlphaFoldDB" id="A0A2G9YSY1"/>
<keyword evidence="2" id="KW-0812">Transmembrane</keyword>
<evidence type="ECO:0000313" key="3">
    <source>
        <dbReference type="EMBL" id="PIP22346.1"/>
    </source>
</evidence>
<reference evidence="3 4" key="1">
    <citation type="submission" date="2017-09" db="EMBL/GenBank/DDBJ databases">
        <title>Depth-based differentiation of microbial function through sediment-hosted aquifers and enrichment of novel symbionts in the deep terrestrial subsurface.</title>
        <authorList>
            <person name="Probst A.J."/>
            <person name="Ladd B."/>
            <person name="Jarett J.K."/>
            <person name="Geller-Mcgrath D.E."/>
            <person name="Sieber C.M."/>
            <person name="Emerson J.B."/>
            <person name="Anantharaman K."/>
            <person name="Thomas B.C."/>
            <person name="Malmstrom R."/>
            <person name="Stieglmeier M."/>
            <person name="Klingl A."/>
            <person name="Woyke T."/>
            <person name="Ryan C.M."/>
            <person name="Banfield J.F."/>
        </authorList>
    </citation>
    <scope>NUCLEOTIDE SEQUENCE [LARGE SCALE GENOMIC DNA]</scope>
    <source>
        <strain evidence="3">CG23_combo_of_CG06-09_8_20_14_all_39_25</strain>
    </source>
</reference>
<dbReference type="EMBL" id="PCRN01000047">
    <property type="protein sequence ID" value="PIP22346.1"/>
    <property type="molecule type" value="Genomic_DNA"/>
</dbReference>
<feature type="transmembrane region" description="Helical" evidence="2">
    <location>
        <begin position="118"/>
        <end position="135"/>
    </location>
</feature>
<organism evidence="3 4">
    <name type="scientific">Candidatus Nealsonbacteria bacterium CG23_combo_of_CG06-09_8_20_14_all_39_25</name>
    <dbReference type="NCBI Taxonomy" id="1974723"/>
    <lineage>
        <taxon>Bacteria</taxon>
        <taxon>Candidatus Nealsoniibacteriota</taxon>
    </lineage>
</organism>
<accession>A0A2G9YSY1</accession>
<feature type="coiled-coil region" evidence="1">
    <location>
        <begin position="885"/>
        <end position="912"/>
    </location>
</feature>
<dbReference type="Proteomes" id="UP000229054">
    <property type="component" value="Unassembled WGS sequence"/>
</dbReference>
<comment type="caution">
    <text evidence="3">The sequence shown here is derived from an EMBL/GenBank/DDBJ whole genome shotgun (WGS) entry which is preliminary data.</text>
</comment>
<feature type="transmembrane region" description="Helical" evidence="2">
    <location>
        <begin position="60"/>
        <end position="84"/>
    </location>
</feature>
<keyword evidence="1" id="KW-0175">Coiled coil</keyword>
<protein>
    <submittedName>
        <fullName evidence="3">Uncharacterized protein</fullName>
    </submittedName>
</protein>
<proteinExistence type="predicted"/>
<feature type="transmembrane region" description="Helical" evidence="2">
    <location>
        <begin position="147"/>
        <end position="165"/>
    </location>
</feature>
<keyword evidence="2" id="KW-0472">Membrane</keyword>
<keyword evidence="2" id="KW-1133">Transmembrane helix</keyword>
<feature type="transmembrane region" description="Helical" evidence="2">
    <location>
        <begin position="243"/>
        <end position="262"/>
    </location>
</feature>
<feature type="transmembrane region" description="Helical" evidence="2">
    <location>
        <begin position="339"/>
        <end position="368"/>
    </location>
</feature>